<reference evidence="1 2" key="2">
    <citation type="journal article" date="2022" name="Mol. Ecol. Resour.">
        <title>The genomes of chicory, endive, great burdock and yacon provide insights into Asteraceae paleo-polyploidization history and plant inulin production.</title>
        <authorList>
            <person name="Fan W."/>
            <person name="Wang S."/>
            <person name="Wang H."/>
            <person name="Wang A."/>
            <person name="Jiang F."/>
            <person name="Liu H."/>
            <person name="Zhao H."/>
            <person name="Xu D."/>
            <person name="Zhang Y."/>
        </authorList>
    </citation>
    <scope>NUCLEOTIDE SEQUENCE [LARGE SCALE GENOMIC DNA]</scope>
    <source>
        <strain evidence="2">cv. Punajuju</strain>
        <tissue evidence="1">Leaves</tissue>
    </source>
</reference>
<name>A0ACB8YXJ6_CICIN</name>
<dbReference type="EMBL" id="CM042017">
    <property type="protein sequence ID" value="KAI3690457.1"/>
    <property type="molecule type" value="Genomic_DNA"/>
</dbReference>
<protein>
    <submittedName>
        <fullName evidence="1">Uncharacterized protein</fullName>
    </submittedName>
</protein>
<sequence length="272" mass="31683">MMEVVTQLETALEYQLSTALVRTHQDKAQRGFEVLKSEKVDFRRPERQFLTRGVDEGSSIQNLPKDLRRHICFSLVKRVPLFKDMNERLLDDICERLKPCLFTSNTYIIEEGDPVDQMLFIVRGCLEITTAYGWSSGFLEEGDYCCEELLTWALDPKSGANIPSSGRTLRALKDVEAFALPADEIKFVVSQFRRQRPRQVQHAFRFFSQNWRTWAACFIQANWRRYCKRKEKAHKNLKVMFLAVRFAAKLLLGVHRNRNLNSDSIIAGDMYC</sequence>
<evidence type="ECO:0000313" key="1">
    <source>
        <dbReference type="EMBL" id="KAI3690457.1"/>
    </source>
</evidence>
<keyword evidence="2" id="KW-1185">Reference proteome</keyword>
<comment type="caution">
    <text evidence="1">The sequence shown here is derived from an EMBL/GenBank/DDBJ whole genome shotgun (WGS) entry which is preliminary data.</text>
</comment>
<organism evidence="1 2">
    <name type="scientific">Cichorium intybus</name>
    <name type="common">Chicory</name>
    <dbReference type="NCBI Taxonomy" id="13427"/>
    <lineage>
        <taxon>Eukaryota</taxon>
        <taxon>Viridiplantae</taxon>
        <taxon>Streptophyta</taxon>
        <taxon>Embryophyta</taxon>
        <taxon>Tracheophyta</taxon>
        <taxon>Spermatophyta</taxon>
        <taxon>Magnoliopsida</taxon>
        <taxon>eudicotyledons</taxon>
        <taxon>Gunneridae</taxon>
        <taxon>Pentapetalae</taxon>
        <taxon>asterids</taxon>
        <taxon>campanulids</taxon>
        <taxon>Asterales</taxon>
        <taxon>Asteraceae</taxon>
        <taxon>Cichorioideae</taxon>
        <taxon>Cichorieae</taxon>
        <taxon>Cichoriinae</taxon>
        <taxon>Cichorium</taxon>
    </lineage>
</organism>
<reference evidence="2" key="1">
    <citation type="journal article" date="2022" name="Mol. Ecol. Resour.">
        <title>The genomes of chicory, endive, great burdock and yacon provide insights into Asteraceae palaeo-polyploidization history and plant inulin production.</title>
        <authorList>
            <person name="Fan W."/>
            <person name="Wang S."/>
            <person name="Wang H."/>
            <person name="Wang A."/>
            <person name="Jiang F."/>
            <person name="Liu H."/>
            <person name="Zhao H."/>
            <person name="Xu D."/>
            <person name="Zhang Y."/>
        </authorList>
    </citation>
    <scope>NUCLEOTIDE SEQUENCE [LARGE SCALE GENOMIC DNA]</scope>
    <source>
        <strain evidence="2">cv. Punajuju</strain>
    </source>
</reference>
<gene>
    <name evidence="1" type="ORF">L2E82_48483</name>
</gene>
<accession>A0ACB8YXJ6</accession>
<proteinExistence type="predicted"/>
<evidence type="ECO:0000313" key="2">
    <source>
        <dbReference type="Proteomes" id="UP001055811"/>
    </source>
</evidence>
<dbReference type="Proteomes" id="UP001055811">
    <property type="component" value="Linkage Group LG09"/>
</dbReference>